<dbReference type="EMBL" id="OOIN01000001">
    <property type="protein sequence ID" value="SPO20359.1"/>
    <property type="molecule type" value="Genomic_DNA"/>
</dbReference>
<dbReference type="EMBL" id="OOIN01000037">
    <property type="protein sequence ID" value="SPO31315.1"/>
    <property type="molecule type" value="Genomic_DNA"/>
</dbReference>
<sequence length="127" mass="13678">MTGSQPELYPSASLQPVSRYRTISNSATGAHASLDSPTGLAVSTSHSLDQRLRLIVNQSLNFINAQDYPTSPPVFGLAGHPLLAIQPVPSPFPRNIFNHFLFAAQVQPWLPGGKSGLMPPLNSHRPI</sequence>
<evidence type="ECO:0000313" key="3">
    <source>
        <dbReference type="Proteomes" id="UP000324022"/>
    </source>
</evidence>
<protein>
    <submittedName>
        <fullName evidence="2">Uncharacterized protein</fullName>
    </submittedName>
</protein>
<evidence type="ECO:0000313" key="2">
    <source>
        <dbReference type="EMBL" id="SPO31315.1"/>
    </source>
</evidence>
<accession>A0A5C3EMJ5</accession>
<dbReference type="Proteomes" id="UP000324022">
    <property type="component" value="Unassembled WGS sequence"/>
</dbReference>
<keyword evidence="3" id="KW-1185">Reference proteome</keyword>
<reference evidence="2 3" key="1">
    <citation type="submission" date="2018-03" db="EMBL/GenBank/DDBJ databases">
        <authorList>
            <person name="Guldener U."/>
        </authorList>
    </citation>
    <scope>NUCLEOTIDE SEQUENCE [LARGE SCALE GENOMIC DNA]</scope>
    <source>
        <strain evidence="2 3">NBRC100155</strain>
    </source>
</reference>
<dbReference type="AlphaFoldDB" id="A0A5C3EMJ5"/>
<proteinExistence type="predicted"/>
<organism evidence="2 3">
    <name type="scientific">Ustilago trichophora</name>
    <dbReference type="NCBI Taxonomy" id="86804"/>
    <lineage>
        <taxon>Eukaryota</taxon>
        <taxon>Fungi</taxon>
        <taxon>Dikarya</taxon>
        <taxon>Basidiomycota</taxon>
        <taxon>Ustilaginomycotina</taxon>
        <taxon>Ustilaginomycetes</taxon>
        <taxon>Ustilaginales</taxon>
        <taxon>Ustilaginaceae</taxon>
        <taxon>Ustilago</taxon>
    </lineage>
</organism>
<name>A0A5C3EMJ5_9BASI</name>
<gene>
    <name evidence="1" type="ORF">UTRI_10032</name>
    <name evidence="2" type="ORF">UTRI_10269</name>
</gene>
<evidence type="ECO:0000313" key="1">
    <source>
        <dbReference type="EMBL" id="SPO20359.1"/>
    </source>
</evidence>